<feature type="transmembrane region" description="Helical" evidence="3">
    <location>
        <begin position="171"/>
        <end position="192"/>
    </location>
</feature>
<dbReference type="Proteomes" id="UP001163739">
    <property type="component" value="Chromosome"/>
</dbReference>
<feature type="transmembrane region" description="Helical" evidence="3">
    <location>
        <begin position="322"/>
        <end position="346"/>
    </location>
</feature>
<feature type="transmembrane region" description="Helical" evidence="3">
    <location>
        <begin position="27"/>
        <end position="51"/>
    </location>
</feature>
<evidence type="ECO:0000313" key="4">
    <source>
        <dbReference type="EMBL" id="UZE95164.1"/>
    </source>
</evidence>
<feature type="transmembrane region" description="Helical" evidence="3">
    <location>
        <begin position="251"/>
        <end position="270"/>
    </location>
</feature>
<accession>A0ABY6MZI2</accession>
<feature type="transmembrane region" description="Helical" evidence="3">
    <location>
        <begin position="226"/>
        <end position="244"/>
    </location>
</feature>
<dbReference type="InterPro" id="IPR011990">
    <property type="entry name" value="TPR-like_helical_dom_sf"/>
</dbReference>
<dbReference type="InterPro" id="IPR052346">
    <property type="entry name" value="O-mannosyl-transferase_TMTC"/>
</dbReference>
<evidence type="ECO:0000313" key="5">
    <source>
        <dbReference type="Proteomes" id="UP001163739"/>
    </source>
</evidence>
<feature type="transmembrane region" description="Helical" evidence="3">
    <location>
        <begin position="385"/>
        <end position="402"/>
    </location>
</feature>
<feature type="transmembrane region" description="Helical" evidence="3">
    <location>
        <begin position="112"/>
        <end position="133"/>
    </location>
</feature>
<protein>
    <recommendedName>
        <fullName evidence="6">Dolichyl-phosphate-mannose--protein mannosyltransferase</fullName>
    </recommendedName>
</protein>
<evidence type="ECO:0000256" key="3">
    <source>
        <dbReference type="SAM" id="Phobius"/>
    </source>
</evidence>
<evidence type="ECO:0008006" key="6">
    <source>
        <dbReference type="Google" id="ProtNLM"/>
    </source>
</evidence>
<keyword evidence="1" id="KW-0677">Repeat</keyword>
<dbReference type="RefSeq" id="WP_265046653.1">
    <property type="nucleotide sequence ID" value="NZ_CP100390.1"/>
</dbReference>
<keyword evidence="3" id="KW-0472">Membrane</keyword>
<dbReference type="EMBL" id="CP100390">
    <property type="protein sequence ID" value="UZE95164.1"/>
    <property type="molecule type" value="Genomic_DNA"/>
</dbReference>
<evidence type="ECO:0000256" key="1">
    <source>
        <dbReference type="ARBA" id="ARBA00022737"/>
    </source>
</evidence>
<dbReference type="PANTHER" id="PTHR44227">
    <property type="match status" value="1"/>
</dbReference>
<keyword evidence="2" id="KW-0802">TPR repeat</keyword>
<keyword evidence="3" id="KW-1133">Transmembrane helix</keyword>
<proteinExistence type="predicted"/>
<gene>
    <name evidence="4" type="ORF">NKI27_13955</name>
</gene>
<reference evidence="4" key="1">
    <citation type="submission" date="2022-06" db="EMBL/GenBank/DDBJ databases">
        <title>Alkalimarinus sp. nov., isolated from gut of a Alitta virens.</title>
        <authorList>
            <person name="Yang A.I."/>
            <person name="Shin N.-R."/>
        </authorList>
    </citation>
    <scope>NUCLEOTIDE SEQUENCE</scope>
    <source>
        <strain evidence="4">A2M4</strain>
    </source>
</reference>
<keyword evidence="5" id="KW-1185">Reference proteome</keyword>
<organism evidence="4 5">
    <name type="scientific">Alkalimarinus alittae</name>
    <dbReference type="NCBI Taxonomy" id="2961619"/>
    <lineage>
        <taxon>Bacteria</taxon>
        <taxon>Pseudomonadati</taxon>
        <taxon>Pseudomonadota</taxon>
        <taxon>Gammaproteobacteria</taxon>
        <taxon>Alteromonadales</taxon>
        <taxon>Alteromonadaceae</taxon>
        <taxon>Alkalimarinus</taxon>
    </lineage>
</organism>
<dbReference type="PANTHER" id="PTHR44227:SF3">
    <property type="entry name" value="PROTEIN O-MANNOSYL-TRANSFERASE TMTC4"/>
    <property type="match status" value="1"/>
</dbReference>
<feature type="transmembrane region" description="Helical" evidence="3">
    <location>
        <begin position="414"/>
        <end position="433"/>
    </location>
</feature>
<dbReference type="SUPFAM" id="SSF48452">
    <property type="entry name" value="TPR-like"/>
    <property type="match status" value="1"/>
</dbReference>
<feature type="transmembrane region" description="Helical" evidence="3">
    <location>
        <begin position="353"/>
        <end position="373"/>
    </location>
</feature>
<evidence type="ECO:0000256" key="2">
    <source>
        <dbReference type="ARBA" id="ARBA00022803"/>
    </source>
</evidence>
<feature type="transmembrane region" description="Helical" evidence="3">
    <location>
        <begin position="72"/>
        <end position="92"/>
    </location>
</feature>
<name>A0ABY6MZI2_9ALTE</name>
<feature type="transmembrane region" description="Helical" evidence="3">
    <location>
        <begin position="145"/>
        <end position="165"/>
    </location>
</feature>
<sequence length="661" mass="74813">MILVTCHLVVIDKTLSMVVGLVKNRDFVSVFLLLVLTVVVFSSGLYGRFILDDIINLQGISRINEGEGVTAWLSYIFGGVGASGRPVSYFSFALQSSSWPGSPYNFKVINLMLHVVNGALVYWLSRLLLNFYYNNDDACSSKNIFGSHGLAITVATFWLLSPIQVSTVLYIVQRMSILSAMFVLIGLIFWMVGRAKDASLTRKIVCLVFGYGGAFVFAVLSKENGVLLPLYVLILEAISGQANVKCRLYRLWKWLFVYVPLVMVASYFIWNAELLFVRSYSARPFTLIERLLTEPLILFDYISKILFPSNGRYSLFHENYPIATVAGGLYLGLLALTALLGAIIWAAANRTKYLWSALGILIYFSAHSLESTIIPLELYFEHRNYFALLGVVAVFVSCLVWGVKNIGVPNHYKLNVLATLVTLCATWLAFLTFNEAKVWSRPLLQASNWYESNPTSQRAHGHLGATLFKYGAYEQSSQFYQDTLHLFTNDPTKPLLWLELSCLSSQIELPSQAFLREVAKTGKFYKETFNIIHSTIALIESGQCVSLDKTILKTYISDLIGNTNYSGNKFELFILLSKIFGVEGDYYWSILYMEIAKDFSPRVDVLVSLSNMYWLYGDYNKSKKYMELVAERCNKLSIECLKYKPDVDDLMSLKEKIKQHE</sequence>
<keyword evidence="3" id="KW-0812">Transmembrane</keyword>
<feature type="transmembrane region" description="Helical" evidence="3">
    <location>
        <begin position="204"/>
        <end position="220"/>
    </location>
</feature>